<accession>A0A2T1M3Z2</accession>
<evidence type="ECO:0000256" key="1">
    <source>
        <dbReference type="ARBA" id="ARBA00000085"/>
    </source>
</evidence>
<dbReference type="SUPFAM" id="SSF55785">
    <property type="entry name" value="PYP-like sensor domain (PAS domain)"/>
    <property type="match status" value="1"/>
</dbReference>
<keyword evidence="10" id="KW-0902">Two-component regulatory system</keyword>
<comment type="similarity">
    <text evidence="3">In the N-terminal section; belongs to the phytochrome family.</text>
</comment>
<keyword evidence="20" id="KW-1185">Reference proteome</keyword>
<organism evidence="19 20">
    <name type="scientific">Aphanothece hegewaldii CCALA 016</name>
    <dbReference type="NCBI Taxonomy" id="2107694"/>
    <lineage>
        <taxon>Bacteria</taxon>
        <taxon>Bacillati</taxon>
        <taxon>Cyanobacteriota</taxon>
        <taxon>Cyanophyceae</taxon>
        <taxon>Oscillatoriophycideae</taxon>
        <taxon>Chroococcales</taxon>
        <taxon>Aphanothecaceae</taxon>
        <taxon>Aphanothece</taxon>
    </lineage>
</organism>
<keyword evidence="6" id="KW-0808">Transferase</keyword>
<dbReference type="Pfam" id="PF02518">
    <property type="entry name" value="HATPase_c"/>
    <property type="match status" value="1"/>
</dbReference>
<dbReference type="InterPro" id="IPR004358">
    <property type="entry name" value="Sig_transdc_His_kin-like_C"/>
</dbReference>
<dbReference type="InterPro" id="IPR003594">
    <property type="entry name" value="HATPase_dom"/>
</dbReference>
<protein>
    <recommendedName>
        <fullName evidence="13">Circadian input-output histidine kinase CikA</fullName>
        <ecNumber evidence="4">2.7.13.3</ecNumber>
    </recommendedName>
</protein>
<dbReference type="Gene3D" id="3.40.50.2300">
    <property type="match status" value="1"/>
</dbReference>
<keyword evidence="8 19" id="KW-0418">Kinase</keyword>
<feature type="domain" description="Histidine kinase" evidence="15">
    <location>
        <begin position="162"/>
        <end position="383"/>
    </location>
</feature>
<comment type="catalytic activity">
    <reaction evidence="1">
        <text>ATP + protein L-histidine = ADP + protein N-phospho-L-histidine.</text>
        <dbReference type="EC" id="2.7.13.3"/>
    </reaction>
</comment>
<dbReference type="Pfam" id="PF00072">
    <property type="entry name" value="Response_reg"/>
    <property type="match status" value="1"/>
</dbReference>
<dbReference type="InterPro" id="IPR035965">
    <property type="entry name" value="PAS-like_dom_sf"/>
</dbReference>
<dbReference type="PROSITE" id="PS50112">
    <property type="entry name" value="PAS"/>
    <property type="match status" value="1"/>
</dbReference>
<dbReference type="CDD" id="cd17546">
    <property type="entry name" value="REC_hyHK_CKI1_RcsC-like"/>
    <property type="match status" value="1"/>
</dbReference>
<dbReference type="OrthoDB" id="502671at2"/>
<evidence type="ECO:0000313" key="19">
    <source>
        <dbReference type="EMBL" id="PSF39557.1"/>
    </source>
</evidence>
<dbReference type="InterPro" id="IPR036097">
    <property type="entry name" value="HisK_dim/P_sf"/>
</dbReference>
<dbReference type="EMBL" id="PXOH01000001">
    <property type="protein sequence ID" value="PSF39557.1"/>
    <property type="molecule type" value="Genomic_DNA"/>
</dbReference>
<evidence type="ECO:0000259" key="18">
    <source>
        <dbReference type="PROSITE" id="PS50113"/>
    </source>
</evidence>
<dbReference type="SUPFAM" id="SSF47384">
    <property type="entry name" value="Homodimeric domain of signal transducing histidine kinase"/>
    <property type="match status" value="1"/>
</dbReference>
<evidence type="ECO:0000256" key="11">
    <source>
        <dbReference type="ARBA" id="ARBA00023136"/>
    </source>
</evidence>
<dbReference type="Gene3D" id="3.30.565.10">
    <property type="entry name" value="Histidine kinase-like ATPase, C-terminal domain"/>
    <property type="match status" value="1"/>
</dbReference>
<dbReference type="PANTHER" id="PTHR45339:SF1">
    <property type="entry name" value="HYBRID SIGNAL TRANSDUCTION HISTIDINE KINASE J"/>
    <property type="match status" value="1"/>
</dbReference>
<dbReference type="Pfam" id="PF00512">
    <property type="entry name" value="HisKA"/>
    <property type="match status" value="1"/>
</dbReference>
<dbReference type="GO" id="GO:0016020">
    <property type="term" value="C:membrane"/>
    <property type="evidence" value="ECO:0007669"/>
    <property type="project" value="UniProtKB-SubCell"/>
</dbReference>
<dbReference type="FunFam" id="3.30.565.10:FF:000010">
    <property type="entry name" value="Sensor histidine kinase RcsC"/>
    <property type="match status" value="1"/>
</dbReference>
<dbReference type="PANTHER" id="PTHR45339">
    <property type="entry name" value="HYBRID SIGNAL TRANSDUCTION HISTIDINE KINASE J"/>
    <property type="match status" value="1"/>
</dbReference>
<evidence type="ECO:0000256" key="5">
    <source>
        <dbReference type="ARBA" id="ARBA00022553"/>
    </source>
</evidence>
<name>A0A2T1M3Z2_9CHRO</name>
<evidence type="ECO:0000256" key="6">
    <source>
        <dbReference type="ARBA" id="ARBA00022679"/>
    </source>
</evidence>
<evidence type="ECO:0000256" key="3">
    <source>
        <dbReference type="ARBA" id="ARBA00006402"/>
    </source>
</evidence>
<dbReference type="SUPFAM" id="SSF55874">
    <property type="entry name" value="ATPase domain of HSP90 chaperone/DNA topoisomerase II/histidine kinase"/>
    <property type="match status" value="1"/>
</dbReference>
<dbReference type="InterPro" id="IPR011006">
    <property type="entry name" value="CheY-like_superfamily"/>
</dbReference>
<dbReference type="InterPro" id="IPR000700">
    <property type="entry name" value="PAS-assoc_C"/>
</dbReference>
<dbReference type="CDD" id="cd00082">
    <property type="entry name" value="HisKA"/>
    <property type="match status" value="1"/>
</dbReference>
<dbReference type="InterPro" id="IPR005467">
    <property type="entry name" value="His_kinase_dom"/>
</dbReference>
<feature type="modified residue" description="4-aspartylphosphate" evidence="14">
    <location>
        <position position="458"/>
    </location>
</feature>
<dbReference type="SMART" id="SM00388">
    <property type="entry name" value="HisKA"/>
    <property type="match status" value="1"/>
</dbReference>
<keyword evidence="9" id="KW-0067">ATP-binding</keyword>
<dbReference type="Proteomes" id="UP000239001">
    <property type="component" value="Unassembled WGS sequence"/>
</dbReference>
<feature type="domain" description="PAS" evidence="17">
    <location>
        <begin position="17"/>
        <end position="87"/>
    </location>
</feature>
<comment type="subcellular location">
    <subcellularLocation>
        <location evidence="2">Membrane</location>
    </subcellularLocation>
</comment>
<evidence type="ECO:0000256" key="9">
    <source>
        <dbReference type="ARBA" id="ARBA00022840"/>
    </source>
</evidence>
<evidence type="ECO:0000259" key="16">
    <source>
        <dbReference type="PROSITE" id="PS50110"/>
    </source>
</evidence>
<evidence type="ECO:0000256" key="2">
    <source>
        <dbReference type="ARBA" id="ARBA00004370"/>
    </source>
</evidence>
<keyword evidence="5 14" id="KW-0597">Phosphoprotein</keyword>
<dbReference type="GO" id="GO:0005524">
    <property type="term" value="F:ATP binding"/>
    <property type="evidence" value="ECO:0007669"/>
    <property type="project" value="UniProtKB-KW"/>
</dbReference>
<evidence type="ECO:0000259" key="17">
    <source>
        <dbReference type="PROSITE" id="PS50112"/>
    </source>
</evidence>
<dbReference type="Pfam" id="PF13426">
    <property type="entry name" value="PAS_9"/>
    <property type="match status" value="1"/>
</dbReference>
<dbReference type="FunFam" id="1.10.287.130:FF:000038">
    <property type="entry name" value="Sensory transduction histidine kinase"/>
    <property type="match status" value="1"/>
</dbReference>
<reference evidence="19 20" key="2">
    <citation type="submission" date="2018-03" db="EMBL/GenBank/DDBJ databases">
        <authorList>
            <person name="Keele B.F."/>
        </authorList>
    </citation>
    <scope>NUCLEOTIDE SEQUENCE [LARGE SCALE GENOMIC DNA]</scope>
    <source>
        <strain evidence="19 20">CCALA 016</strain>
    </source>
</reference>
<dbReference type="InterPro" id="IPR000014">
    <property type="entry name" value="PAS"/>
</dbReference>
<dbReference type="SMART" id="SM00387">
    <property type="entry name" value="HATPase_c"/>
    <property type="match status" value="1"/>
</dbReference>
<keyword evidence="11" id="KW-0472">Membrane</keyword>
<reference evidence="19 20" key="1">
    <citation type="submission" date="2018-03" db="EMBL/GenBank/DDBJ databases">
        <title>The ancient ancestry and fast evolution of plastids.</title>
        <authorList>
            <person name="Moore K.R."/>
            <person name="Magnabosco C."/>
            <person name="Momper L."/>
            <person name="Gold D.A."/>
            <person name="Bosak T."/>
            <person name="Fournier G.P."/>
        </authorList>
    </citation>
    <scope>NUCLEOTIDE SEQUENCE [LARGE SCALE GENOMIC DNA]</scope>
    <source>
        <strain evidence="19 20">CCALA 016</strain>
    </source>
</reference>
<dbReference type="SMART" id="SM00448">
    <property type="entry name" value="REC"/>
    <property type="match status" value="1"/>
</dbReference>
<dbReference type="EC" id="2.7.13.3" evidence="4"/>
<dbReference type="CDD" id="cd16922">
    <property type="entry name" value="HATPase_EvgS-ArcB-TorS-like"/>
    <property type="match status" value="1"/>
</dbReference>
<evidence type="ECO:0000256" key="13">
    <source>
        <dbReference type="ARBA" id="ARBA00074306"/>
    </source>
</evidence>
<evidence type="ECO:0000259" key="15">
    <source>
        <dbReference type="PROSITE" id="PS50109"/>
    </source>
</evidence>
<dbReference type="InterPro" id="IPR036890">
    <property type="entry name" value="HATPase_C_sf"/>
</dbReference>
<evidence type="ECO:0000313" key="20">
    <source>
        <dbReference type="Proteomes" id="UP000239001"/>
    </source>
</evidence>
<dbReference type="PROSITE" id="PS50113">
    <property type="entry name" value="PAC"/>
    <property type="match status" value="1"/>
</dbReference>
<dbReference type="SMART" id="SM00086">
    <property type="entry name" value="PAC"/>
    <property type="match status" value="1"/>
</dbReference>
<dbReference type="NCBIfam" id="TIGR00229">
    <property type="entry name" value="sensory_box"/>
    <property type="match status" value="1"/>
</dbReference>
<dbReference type="InterPro" id="IPR001610">
    <property type="entry name" value="PAC"/>
</dbReference>
<dbReference type="InterPro" id="IPR001789">
    <property type="entry name" value="Sig_transdc_resp-reg_receiver"/>
</dbReference>
<evidence type="ECO:0000256" key="8">
    <source>
        <dbReference type="ARBA" id="ARBA00022777"/>
    </source>
</evidence>
<evidence type="ECO:0000256" key="12">
    <source>
        <dbReference type="ARBA" id="ARBA00023306"/>
    </source>
</evidence>
<proteinExistence type="inferred from homology"/>
<dbReference type="GO" id="GO:0000155">
    <property type="term" value="F:phosphorelay sensor kinase activity"/>
    <property type="evidence" value="ECO:0007669"/>
    <property type="project" value="InterPro"/>
</dbReference>
<dbReference type="SMART" id="SM00091">
    <property type="entry name" value="PAS"/>
    <property type="match status" value="1"/>
</dbReference>
<dbReference type="RefSeq" id="WP_106455177.1">
    <property type="nucleotide sequence ID" value="NZ_PXOH01000001.1"/>
</dbReference>
<evidence type="ECO:0000256" key="4">
    <source>
        <dbReference type="ARBA" id="ARBA00012438"/>
    </source>
</evidence>
<dbReference type="SUPFAM" id="SSF52172">
    <property type="entry name" value="CheY-like"/>
    <property type="match status" value="1"/>
</dbReference>
<keyword evidence="7" id="KW-0547">Nucleotide-binding</keyword>
<dbReference type="InterPro" id="IPR003661">
    <property type="entry name" value="HisK_dim/P_dom"/>
</dbReference>
<dbReference type="AlphaFoldDB" id="A0A2T1M3Z2"/>
<evidence type="ECO:0000256" key="14">
    <source>
        <dbReference type="PROSITE-ProRule" id="PRU00169"/>
    </source>
</evidence>
<dbReference type="PRINTS" id="PR00344">
    <property type="entry name" value="BCTRLSENSOR"/>
</dbReference>
<keyword evidence="12" id="KW-0131">Cell cycle</keyword>
<dbReference type="PROSITE" id="PS50110">
    <property type="entry name" value="RESPONSE_REGULATORY"/>
    <property type="match status" value="1"/>
</dbReference>
<dbReference type="PROSITE" id="PS50109">
    <property type="entry name" value="HIS_KIN"/>
    <property type="match status" value="1"/>
</dbReference>
<dbReference type="Gene3D" id="1.10.287.130">
    <property type="match status" value="1"/>
</dbReference>
<feature type="domain" description="Response regulatory" evidence="16">
    <location>
        <begin position="409"/>
        <end position="525"/>
    </location>
</feature>
<sequence length="617" mass="69630">MKSNNHPADEKDQNVDTETMYRSIYENAKIGIFQTTPDGQYINVNPALVRMYGYLSKEALMQTQPNFKGQLYVDPNRRRQFQALLEQNDSVENFESQIYRQDGSIIWIAEYARAVRDEAGKLLYYEGFVEDITTRKQAEIALEKAKEAAEAANRAKSTFIANMSHELRTPLNAILGFAQLMQRSDTLPLEQQENVGIILRSGEHLLNLINQVLDLSKIEAGRINLNTHSFDLYRLLDDINDLFELKATEKGLQLIFDQSEQVPRYVCTDEIKLRQVLINLLNNAIKFTNSGGVALRVYVTKQENTNYILGFEVEDTGVGIPTDELSELFQAFVQTQSGKNSQEGTGLGLIISQKFISLMGGEIRVSSEVDQGTKILFNIQVQAVSEDDVENKIQAKKVIALAPNQPTYRILAVDDQPLNRQLLVKLLTPVGFEVQEAANGQQAIALWETWNPHLILMDMRMPVLDGYEATKQIKITTKGQATAIIALTASVLEEEKAIILSAGCDNFLRKPFREAEIFKMLADHLGVSYICESESVLKQTVSCDQDNRLTVSEITALPTELLLELRQALLYVDLISINRLVEQIRTIDESLANSIQSYVDNFEYDKLLLLIPSNFEV</sequence>
<evidence type="ECO:0000256" key="7">
    <source>
        <dbReference type="ARBA" id="ARBA00022741"/>
    </source>
</evidence>
<dbReference type="Gene3D" id="3.30.450.20">
    <property type="entry name" value="PAS domain"/>
    <property type="match status" value="1"/>
</dbReference>
<evidence type="ECO:0000256" key="10">
    <source>
        <dbReference type="ARBA" id="ARBA00023012"/>
    </source>
</evidence>
<comment type="caution">
    <text evidence="19">The sequence shown here is derived from an EMBL/GenBank/DDBJ whole genome shotgun (WGS) entry which is preliminary data.</text>
</comment>
<gene>
    <name evidence="19" type="ORF">C7H19_01850</name>
</gene>
<feature type="domain" description="PAC" evidence="18">
    <location>
        <begin position="92"/>
        <end position="144"/>
    </location>
</feature>
<dbReference type="CDD" id="cd00130">
    <property type="entry name" value="PAS"/>
    <property type="match status" value="1"/>
</dbReference>